<dbReference type="Gene3D" id="3.40.50.850">
    <property type="entry name" value="Isochorismatase-like"/>
    <property type="match status" value="1"/>
</dbReference>
<dbReference type="EC" id="3.5.1.19" evidence="6"/>
<evidence type="ECO:0000256" key="5">
    <source>
        <dbReference type="ARBA" id="ARBA00037900"/>
    </source>
</evidence>
<dbReference type="Pfam" id="PF00857">
    <property type="entry name" value="Isochorismatase"/>
    <property type="match status" value="1"/>
</dbReference>
<evidence type="ECO:0000256" key="7">
    <source>
        <dbReference type="ARBA" id="ARBA00043224"/>
    </source>
</evidence>
<comment type="similarity">
    <text evidence="1">Belongs to the isochorismatase family.</text>
</comment>
<evidence type="ECO:0000259" key="9">
    <source>
        <dbReference type="PROSITE" id="PS50042"/>
    </source>
</evidence>
<name>A0AB34JB21_PRYPA</name>
<keyword evidence="3" id="KW-0479">Metal-binding</keyword>
<dbReference type="GO" id="GO:0046872">
    <property type="term" value="F:metal ion binding"/>
    <property type="evidence" value="ECO:0007669"/>
    <property type="project" value="UniProtKB-KW"/>
</dbReference>
<dbReference type="SUPFAM" id="SSF52499">
    <property type="entry name" value="Isochorismatase-like hydrolases"/>
    <property type="match status" value="1"/>
</dbReference>
<evidence type="ECO:0000256" key="2">
    <source>
        <dbReference type="ARBA" id="ARBA00022642"/>
    </source>
</evidence>
<dbReference type="InterPro" id="IPR014710">
    <property type="entry name" value="RmlC-like_jellyroll"/>
</dbReference>
<gene>
    <name evidence="10" type="ORF">AB1Y20_002588</name>
</gene>
<dbReference type="CDD" id="cd01011">
    <property type="entry name" value="nicotinamidase"/>
    <property type="match status" value="1"/>
</dbReference>
<dbReference type="SUPFAM" id="SSF51206">
    <property type="entry name" value="cAMP-binding domain-like"/>
    <property type="match status" value="1"/>
</dbReference>
<dbReference type="PANTHER" id="PTHR11080">
    <property type="entry name" value="PYRAZINAMIDASE/NICOTINAMIDASE"/>
    <property type="match status" value="1"/>
</dbReference>
<dbReference type="Pfam" id="PF00027">
    <property type="entry name" value="cNMP_binding"/>
    <property type="match status" value="1"/>
</dbReference>
<evidence type="ECO:0000256" key="4">
    <source>
        <dbReference type="ARBA" id="ARBA00022801"/>
    </source>
</evidence>
<dbReference type="InterPro" id="IPR000595">
    <property type="entry name" value="cNMP-bd_dom"/>
</dbReference>
<dbReference type="Gene3D" id="2.60.120.10">
    <property type="entry name" value="Jelly Rolls"/>
    <property type="match status" value="1"/>
</dbReference>
<evidence type="ECO:0000313" key="10">
    <source>
        <dbReference type="EMBL" id="KAL1515975.1"/>
    </source>
</evidence>
<evidence type="ECO:0000256" key="1">
    <source>
        <dbReference type="ARBA" id="ARBA00006336"/>
    </source>
</evidence>
<evidence type="ECO:0000256" key="3">
    <source>
        <dbReference type="ARBA" id="ARBA00022723"/>
    </source>
</evidence>
<dbReference type="InterPro" id="IPR018490">
    <property type="entry name" value="cNMP-bd_dom_sf"/>
</dbReference>
<dbReference type="PROSITE" id="PS50042">
    <property type="entry name" value="CNMP_BINDING_3"/>
    <property type="match status" value="1"/>
</dbReference>
<dbReference type="GO" id="GO:0019363">
    <property type="term" value="P:pyridine nucleotide biosynthetic process"/>
    <property type="evidence" value="ECO:0007669"/>
    <property type="project" value="UniProtKB-KW"/>
</dbReference>
<evidence type="ECO:0000256" key="8">
    <source>
        <dbReference type="SAM" id="MobiDB-lite"/>
    </source>
</evidence>
<evidence type="ECO:0000313" key="11">
    <source>
        <dbReference type="Proteomes" id="UP001515480"/>
    </source>
</evidence>
<dbReference type="PANTHER" id="PTHR11080:SF2">
    <property type="entry name" value="LD05707P"/>
    <property type="match status" value="1"/>
</dbReference>
<feature type="region of interest" description="Disordered" evidence="8">
    <location>
        <begin position="21"/>
        <end position="55"/>
    </location>
</feature>
<reference evidence="10 11" key="1">
    <citation type="journal article" date="2024" name="Science">
        <title>Giant polyketide synthase enzymes in the biosynthesis of giant marine polyether toxins.</title>
        <authorList>
            <person name="Fallon T.R."/>
            <person name="Shende V.V."/>
            <person name="Wierzbicki I.H."/>
            <person name="Pendleton A.L."/>
            <person name="Watervoot N.F."/>
            <person name="Auber R.P."/>
            <person name="Gonzalez D.J."/>
            <person name="Wisecaver J.H."/>
            <person name="Moore B.S."/>
        </authorList>
    </citation>
    <scope>NUCLEOTIDE SEQUENCE [LARGE SCALE GENOMIC DNA]</scope>
    <source>
        <strain evidence="10 11">12B1</strain>
    </source>
</reference>
<dbReference type="Proteomes" id="UP001515480">
    <property type="component" value="Unassembled WGS sequence"/>
</dbReference>
<dbReference type="InterPro" id="IPR018247">
    <property type="entry name" value="EF_Hand_1_Ca_BS"/>
</dbReference>
<keyword evidence="11" id="KW-1185">Reference proteome</keyword>
<dbReference type="PROSITE" id="PS00018">
    <property type="entry name" value="EF_HAND_1"/>
    <property type="match status" value="1"/>
</dbReference>
<comment type="pathway">
    <text evidence="5">Cofactor biosynthesis; nicotinate biosynthesis; nicotinate from nicotinamide: step 1/1.</text>
</comment>
<organism evidence="10 11">
    <name type="scientific">Prymnesium parvum</name>
    <name type="common">Toxic golden alga</name>
    <dbReference type="NCBI Taxonomy" id="97485"/>
    <lineage>
        <taxon>Eukaryota</taxon>
        <taxon>Haptista</taxon>
        <taxon>Haptophyta</taxon>
        <taxon>Prymnesiophyceae</taxon>
        <taxon>Prymnesiales</taxon>
        <taxon>Prymnesiaceae</taxon>
        <taxon>Prymnesium</taxon>
    </lineage>
</organism>
<dbReference type="AlphaFoldDB" id="A0AB34JB21"/>
<comment type="caution">
    <text evidence="10">The sequence shown here is derived from an EMBL/GenBank/DDBJ whole genome shotgun (WGS) entry which is preliminary data.</text>
</comment>
<dbReference type="InterPro" id="IPR052347">
    <property type="entry name" value="Isochorismatase_Nicotinamidase"/>
</dbReference>
<sequence length="684" mass="76272">MVFFRIHRFFTWIMCNLKSEQPKHSRSASSHDPVVKRTTTNRAELPAGGGSAGGVVKKIQHVEEPPPFAGGEIKKAQRVEEPRPFAGGEIKKAQRVEEPRPLAVGEIKMTQCVEEPRPLAEGLVKKGEDLQERASSERDRVPQRSSKHLQQILGQGGLTAAQKAIEESQEQDGMGAEISSNDRDTLLYALRKVKIFLGLSQRQQETCISTMECIDVESGTVIAAKGELSDYVWVIQEGEVVTEGSGDGEPVVYGPVEAFGEKPLLYNSMQPCTFKTRKPSKIWRLERMCYRRISARNHGSHSRFAEEWYKQVATWDDLEMKFRQISSRKHKQSKTTIDIKELRHFLAGMFESGDDSEDMSRMDMKSASKERSQGIILDLLMDALDIDKSGDVDIDELRESYHTWFGAALKPVRALIIIDVQNDFIDGTLSLKHCPAGQDGARVVPVINQMRKDVNFDCVAVSLDWHPHRHCSFQESCAEGDFLAPLHPSQSEEEARNAALFDSVVFVAPDGKTEMKQTLWPRHCVQNTWGAECHKDLIKLDDDIIVHKGTNSRIDSYSCVYDNGKYQQTTMLEELRSRGVTHVYLCGLALDVCVTFSALHLAEEGFVTTVVLDACAGVSDEGIAEKLALMAKCGVQLVHSKELPAIVMRPTVVEAVNGALNTSIAKELVHEVENETGHGGKKKQ</sequence>
<keyword evidence="2" id="KW-0662">Pyridine nucleotide biosynthesis</keyword>
<keyword evidence="4" id="KW-0378">Hydrolase</keyword>
<evidence type="ECO:0000256" key="6">
    <source>
        <dbReference type="ARBA" id="ARBA00039017"/>
    </source>
</evidence>
<dbReference type="GO" id="GO:0008936">
    <property type="term" value="F:nicotinamidase activity"/>
    <property type="evidence" value="ECO:0007669"/>
    <property type="project" value="UniProtKB-EC"/>
</dbReference>
<dbReference type="InterPro" id="IPR036380">
    <property type="entry name" value="Isochorismatase-like_sf"/>
</dbReference>
<protein>
    <recommendedName>
        <fullName evidence="6">nicotinamidase</fullName>
        <ecNumber evidence="6">3.5.1.19</ecNumber>
    </recommendedName>
    <alternativeName>
        <fullName evidence="7">Nicotinamide deamidase</fullName>
    </alternativeName>
</protein>
<proteinExistence type="inferred from homology"/>
<dbReference type="CDD" id="cd00038">
    <property type="entry name" value="CAP_ED"/>
    <property type="match status" value="1"/>
</dbReference>
<dbReference type="InterPro" id="IPR000868">
    <property type="entry name" value="Isochorismatase-like_dom"/>
</dbReference>
<dbReference type="EMBL" id="JBGBPQ010000011">
    <property type="protein sequence ID" value="KAL1515975.1"/>
    <property type="molecule type" value="Genomic_DNA"/>
</dbReference>
<accession>A0AB34JB21</accession>
<feature type="domain" description="Cyclic nucleotide-binding" evidence="9">
    <location>
        <begin position="195"/>
        <end position="311"/>
    </location>
</feature>